<evidence type="ECO:0000259" key="6">
    <source>
        <dbReference type="SMART" id="SM00093"/>
    </source>
</evidence>
<evidence type="ECO:0000256" key="1">
    <source>
        <dbReference type="ARBA" id="ARBA00009500"/>
    </source>
</evidence>
<sequence>MKKLILALLLTCCGVQISTQQYRQFSPAIYDSRSCYINQDLTAAFRSANYHFILPLYKAVGVRSNLNFVFSPNSIWIIVAAIAEGADPVTQQKLFQHLSVPNDPCVRQIYYQLATTRALPSHDVNIKNTRVWLFDDGTTVNPTWHDLVARNSLLEVVRAPIRHNPIATANEIKRIMSSSIPRLDLSGNSVILDTLDYNGLWSTAFADAVIERAPFYNLQGEPIGAVDLMRVQRRVRMAYHEKLQAKIIELPVGADGRYRMLFATIIGNNDFASAVGTVTGDLVVEIIERLQPSLVPIDVAIPRMVISSEIDMRVVLKDLGVKEVWTDPAVTSPPALPSSFVQRTTLVLNNTGLEYAYPEPQSAYSTHTGLDPILGREFIADRPFLFGLFDAETWTGLTSAVYSKPTYTFVKK</sequence>
<keyword evidence="5" id="KW-0732">Signal</keyword>
<name>A0AAD8DM19_MYTSE</name>
<protein>
    <recommendedName>
        <fullName evidence="6">Serpin domain-containing protein</fullName>
    </recommendedName>
</protein>
<dbReference type="InterPro" id="IPR042178">
    <property type="entry name" value="Serpin_sf_1"/>
</dbReference>
<feature type="signal peptide" evidence="5">
    <location>
        <begin position="1"/>
        <end position="20"/>
    </location>
</feature>
<accession>A0AAD8DM19</accession>
<dbReference type="GO" id="GO:0004867">
    <property type="term" value="F:serine-type endopeptidase inhibitor activity"/>
    <property type="evidence" value="ECO:0007669"/>
    <property type="project" value="UniProtKB-KW"/>
</dbReference>
<dbReference type="EMBL" id="JARGEI010000027">
    <property type="protein sequence ID" value="KAJ8707759.1"/>
    <property type="molecule type" value="Genomic_DNA"/>
</dbReference>
<evidence type="ECO:0000313" key="8">
    <source>
        <dbReference type="Proteomes" id="UP001231518"/>
    </source>
</evidence>
<evidence type="ECO:0000256" key="4">
    <source>
        <dbReference type="RuleBase" id="RU000411"/>
    </source>
</evidence>
<dbReference type="InterPro" id="IPR000215">
    <property type="entry name" value="Serpin_fam"/>
</dbReference>
<evidence type="ECO:0000256" key="2">
    <source>
        <dbReference type="ARBA" id="ARBA00022690"/>
    </source>
</evidence>
<evidence type="ECO:0000256" key="5">
    <source>
        <dbReference type="SAM" id="SignalP"/>
    </source>
</evidence>
<dbReference type="Gene3D" id="2.30.39.10">
    <property type="entry name" value="Alpha-1-antitrypsin, domain 1"/>
    <property type="match status" value="1"/>
</dbReference>
<dbReference type="PANTHER" id="PTHR11461:SF211">
    <property type="entry name" value="GH10112P-RELATED"/>
    <property type="match status" value="1"/>
</dbReference>
<dbReference type="SMART" id="SM00093">
    <property type="entry name" value="SERPIN"/>
    <property type="match status" value="1"/>
</dbReference>
<dbReference type="SUPFAM" id="SSF56574">
    <property type="entry name" value="Serpins"/>
    <property type="match status" value="1"/>
</dbReference>
<comment type="caution">
    <text evidence="7">The sequence shown here is derived from an EMBL/GenBank/DDBJ whole genome shotgun (WGS) entry which is preliminary data.</text>
</comment>
<feature type="domain" description="Serpin" evidence="6">
    <location>
        <begin position="54"/>
        <end position="405"/>
    </location>
</feature>
<reference evidence="7" key="1">
    <citation type="submission" date="2023-03" db="EMBL/GenBank/DDBJ databases">
        <title>Chromosome-level genomes of two armyworms, Mythimna separata and Mythimna loreyi, provide insights into the biosynthesis and reception of sex pheromones.</title>
        <authorList>
            <person name="Zhao H."/>
        </authorList>
    </citation>
    <scope>NUCLEOTIDE SEQUENCE</scope>
    <source>
        <strain evidence="7">BeijingLab</strain>
        <tissue evidence="7">Pupa</tissue>
    </source>
</reference>
<dbReference type="Proteomes" id="UP001231518">
    <property type="component" value="Chromosome 28"/>
</dbReference>
<dbReference type="Gene3D" id="3.30.497.10">
    <property type="entry name" value="Antithrombin, subunit I, domain 2"/>
    <property type="match status" value="1"/>
</dbReference>
<dbReference type="GO" id="GO:0005615">
    <property type="term" value="C:extracellular space"/>
    <property type="evidence" value="ECO:0007669"/>
    <property type="project" value="InterPro"/>
</dbReference>
<dbReference type="PANTHER" id="PTHR11461">
    <property type="entry name" value="SERINE PROTEASE INHIBITOR, SERPIN"/>
    <property type="match status" value="1"/>
</dbReference>
<keyword evidence="3" id="KW-0722">Serine protease inhibitor</keyword>
<evidence type="ECO:0000256" key="3">
    <source>
        <dbReference type="ARBA" id="ARBA00022900"/>
    </source>
</evidence>
<dbReference type="Pfam" id="PF00079">
    <property type="entry name" value="Serpin"/>
    <property type="match status" value="1"/>
</dbReference>
<feature type="chain" id="PRO_5041942380" description="Serpin domain-containing protein" evidence="5">
    <location>
        <begin position="21"/>
        <end position="412"/>
    </location>
</feature>
<gene>
    <name evidence="7" type="ORF">PYW07_011436</name>
</gene>
<dbReference type="AlphaFoldDB" id="A0AAD8DM19"/>
<keyword evidence="8" id="KW-1185">Reference proteome</keyword>
<proteinExistence type="inferred from homology"/>
<comment type="similarity">
    <text evidence="1 4">Belongs to the serpin family.</text>
</comment>
<dbReference type="InterPro" id="IPR036186">
    <property type="entry name" value="Serpin_sf"/>
</dbReference>
<dbReference type="InterPro" id="IPR042185">
    <property type="entry name" value="Serpin_sf_2"/>
</dbReference>
<dbReference type="InterPro" id="IPR023796">
    <property type="entry name" value="Serpin_dom"/>
</dbReference>
<organism evidence="7 8">
    <name type="scientific">Mythimna separata</name>
    <name type="common">Oriental armyworm</name>
    <name type="synonym">Pseudaletia separata</name>
    <dbReference type="NCBI Taxonomy" id="271217"/>
    <lineage>
        <taxon>Eukaryota</taxon>
        <taxon>Metazoa</taxon>
        <taxon>Ecdysozoa</taxon>
        <taxon>Arthropoda</taxon>
        <taxon>Hexapoda</taxon>
        <taxon>Insecta</taxon>
        <taxon>Pterygota</taxon>
        <taxon>Neoptera</taxon>
        <taxon>Endopterygota</taxon>
        <taxon>Lepidoptera</taxon>
        <taxon>Glossata</taxon>
        <taxon>Ditrysia</taxon>
        <taxon>Noctuoidea</taxon>
        <taxon>Noctuidae</taxon>
        <taxon>Noctuinae</taxon>
        <taxon>Hadenini</taxon>
        <taxon>Mythimna</taxon>
    </lineage>
</organism>
<keyword evidence="2" id="KW-0646">Protease inhibitor</keyword>
<evidence type="ECO:0000313" key="7">
    <source>
        <dbReference type="EMBL" id="KAJ8707759.1"/>
    </source>
</evidence>